<reference evidence="3" key="1">
    <citation type="submission" date="2018-03" db="EMBL/GenBank/DDBJ databases">
        <authorList>
            <person name="Batty M. E."/>
            <person name="Batty M E."/>
        </authorList>
    </citation>
    <scope>NUCLEOTIDE SEQUENCE [LARGE SCALE GENOMIC DNA]</scope>
</reference>
<dbReference type="InterPro" id="IPR030489">
    <property type="entry name" value="TR_Rrf2-type_CS"/>
</dbReference>
<dbReference type="InterPro" id="IPR036388">
    <property type="entry name" value="WH-like_DNA-bd_sf"/>
</dbReference>
<name>A0A2R8F0V2_ORITS</name>
<organism evidence="2 3">
    <name type="scientific">Orientia tsutsugamushi</name>
    <name type="common">Rickettsia tsutsugamushi</name>
    <dbReference type="NCBI Taxonomy" id="784"/>
    <lineage>
        <taxon>Bacteria</taxon>
        <taxon>Pseudomonadati</taxon>
        <taxon>Pseudomonadota</taxon>
        <taxon>Alphaproteobacteria</taxon>
        <taxon>Rickettsiales</taxon>
        <taxon>Rickettsiaceae</taxon>
        <taxon>Rickettsieae</taxon>
        <taxon>Orientia</taxon>
    </lineage>
</organism>
<dbReference type="PROSITE" id="PS51197">
    <property type="entry name" value="HTH_RRF2_2"/>
    <property type="match status" value="1"/>
</dbReference>
<proteinExistence type="predicted"/>
<dbReference type="PANTHER" id="PTHR33221">
    <property type="entry name" value="WINGED HELIX-TURN-HELIX TRANSCRIPTIONAL REGULATOR, RRF2 FAMILY"/>
    <property type="match status" value="1"/>
</dbReference>
<sequence length="148" mass="16733">MILTTKSKYAVMGVLDIASRESSKPAKLFEIAKRQNIALNYLEQLFNKLKNKGIVKSVKGPNGGYLLSCDIKKTTINDIIFAVEEKIQITRCNNSKGCLALNVRCTAHYLWEELEYKIKNYFSEISLDDIVSGKIKSQALKARSLRLN</sequence>
<evidence type="ECO:0000256" key="1">
    <source>
        <dbReference type="ARBA" id="ARBA00023125"/>
    </source>
</evidence>
<dbReference type="SUPFAM" id="SSF46785">
    <property type="entry name" value="Winged helix' DNA-binding domain"/>
    <property type="match status" value="1"/>
</dbReference>
<keyword evidence="1" id="KW-0238">DNA-binding</keyword>
<evidence type="ECO:0000313" key="3">
    <source>
        <dbReference type="Proteomes" id="UP000244889"/>
    </source>
</evidence>
<protein>
    <submittedName>
        <fullName evidence="2">Iron-sulfur-binding protein</fullName>
    </submittedName>
</protein>
<dbReference type="AlphaFoldDB" id="A0A2R8F0V2"/>
<dbReference type="GO" id="GO:0005829">
    <property type="term" value="C:cytosol"/>
    <property type="evidence" value="ECO:0007669"/>
    <property type="project" value="TreeGrafter"/>
</dbReference>
<dbReference type="RefSeq" id="WP_064643686.1">
    <property type="nucleotide sequence ID" value="NZ_CP044031.1"/>
</dbReference>
<dbReference type="InterPro" id="IPR036390">
    <property type="entry name" value="WH_DNA-bd_sf"/>
</dbReference>
<dbReference type="GO" id="GO:0003677">
    <property type="term" value="F:DNA binding"/>
    <property type="evidence" value="ECO:0007669"/>
    <property type="project" value="UniProtKB-KW"/>
</dbReference>
<dbReference type="GO" id="GO:0003700">
    <property type="term" value="F:DNA-binding transcription factor activity"/>
    <property type="evidence" value="ECO:0007669"/>
    <property type="project" value="TreeGrafter"/>
</dbReference>
<accession>A0A2R8F0V2</accession>
<evidence type="ECO:0000313" key="2">
    <source>
        <dbReference type="EMBL" id="SPM45056.1"/>
    </source>
</evidence>
<dbReference type="NCBIfam" id="TIGR00738">
    <property type="entry name" value="rrf2_super"/>
    <property type="match status" value="1"/>
</dbReference>
<gene>
    <name evidence="2" type="ORF">FPW1038_01609</name>
</gene>
<dbReference type="Proteomes" id="UP000244889">
    <property type="component" value="Unassembled WGS sequence"/>
</dbReference>
<dbReference type="Pfam" id="PF02082">
    <property type="entry name" value="Rrf2"/>
    <property type="match status" value="1"/>
</dbReference>
<dbReference type="Gene3D" id="1.10.10.10">
    <property type="entry name" value="Winged helix-like DNA-binding domain superfamily/Winged helix DNA-binding domain"/>
    <property type="match status" value="1"/>
</dbReference>
<dbReference type="InterPro" id="IPR000944">
    <property type="entry name" value="Tscrpt_reg_Rrf2"/>
</dbReference>
<dbReference type="PROSITE" id="PS01332">
    <property type="entry name" value="HTH_RRF2_1"/>
    <property type="match status" value="1"/>
</dbReference>
<dbReference type="PANTHER" id="PTHR33221:SF5">
    <property type="entry name" value="HTH-TYPE TRANSCRIPTIONAL REGULATOR ISCR"/>
    <property type="match status" value="1"/>
</dbReference>
<dbReference type="EMBL" id="OOHR01000009">
    <property type="protein sequence ID" value="SPM45056.1"/>
    <property type="molecule type" value="Genomic_DNA"/>
</dbReference>